<dbReference type="GO" id="GO:0071040">
    <property type="term" value="P:nuclear polyadenylation-dependent antisense transcript catabolic process"/>
    <property type="evidence" value="ECO:0007669"/>
    <property type="project" value="TreeGrafter"/>
</dbReference>
<keyword evidence="4" id="KW-0540">Nuclease</keyword>
<dbReference type="InterPro" id="IPR002562">
    <property type="entry name" value="3'-5'_exonuclease_dom"/>
</dbReference>
<dbReference type="SUPFAM" id="SSF47819">
    <property type="entry name" value="HRDC-like"/>
    <property type="match status" value="1"/>
</dbReference>
<evidence type="ECO:0000313" key="5">
    <source>
        <dbReference type="Proteomes" id="UP000185944"/>
    </source>
</evidence>
<dbReference type="Gene3D" id="3.30.420.10">
    <property type="entry name" value="Ribonuclease H-like superfamily/Ribonuclease H"/>
    <property type="match status" value="1"/>
</dbReference>
<keyword evidence="4" id="KW-0378">Hydrolase</keyword>
<dbReference type="InterPro" id="IPR010997">
    <property type="entry name" value="HRDC-like_sf"/>
</dbReference>
<dbReference type="GO" id="GO:0071051">
    <property type="term" value="P:poly(A)-dependent snoRNA 3'-end processing"/>
    <property type="evidence" value="ECO:0007669"/>
    <property type="project" value="TreeGrafter"/>
</dbReference>
<name>A0A177EAY4_9MICR</name>
<dbReference type="PANTHER" id="PTHR12124">
    <property type="entry name" value="POLYMYOSITIS/SCLERODERMA AUTOANTIGEN-RELATED"/>
    <property type="match status" value="1"/>
</dbReference>
<dbReference type="STRING" id="1805483.A0A177EAY4"/>
<evidence type="ECO:0000313" key="4">
    <source>
        <dbReference type="EMBL" id="OAG28886.1"/>
    </source>
</evidence>
<dbReference type="OrthoDB" id="2250022at2759"/>
<dbReference type="InterPro" id="IPR036397">
    <property type="entry name" value="RNaseH_sf"/>
</dbReference>
<dbReference type="Gene3D" id="1.10.150.80">
    <property type="entry name" value="HRDC domain"/>
    <property type="match status" value="1"/>
</dbReference>
<dbReference type="InterPro" id="IPR012337">
    <property type="entry name" value="RNaseH-like_sf"/>
</dbReference>
<comment type="subcellular location">
    <subcellularLocation>
        <location evidence="1">Nucleus</location>
    </subcellularLocation>
</comment>
<dbReference type="InterPro" id="IPR002121">
    <property type="entry name" value="HRDC_dom"/>
</dbReference>
<evidence type="ECO:0000256" key="1">
    <source>
        <dbReference type="ARBA" id="ARBA00004123"/>
    </source>
</evidence>
<dbReference type="GO" id="GO:0000176">
    <property type="term" value="C:nuclear exosome (RNase complex)"/>
    <property type="evidence" value="ECO:0007669"/>
    <property type="project" value="TreeGrafter"/>
</dbReference>
<evidence type="ECO:0000259" key="3">
    <source>
        <dbReference type="PROSITE" id="PS50967"/>
    </source>
</evidence>
<keyword evidence="2" id="KW-0539">Nucleus</keyword>
<dbReference type="GO" id="GO:0003727">
    <property type="term" value="F:single-stranded RNA binding"/>
    <property type="evidence" value="ECO:0007669"/>
    <property type="project" value="TreeGrafter"/>
</dbReference>
<sequence length="438" mass="49630">MTLTKQASKLLRTLERNKTLVAQEKLLLPEDALADKIGACNLLVEKGIAALSINEEKAIAAIERALETIHQICADTFSVPALPTQKTVLITNQEKRFILSTNIPRPQIDFKDRQSKYTCANTGPEQLIAQFPLSAAELTRIHPLLAKASPTPPKRVVHVETKEDLQAANAEILKHAVIGVDVKSHSFRSYKGFICYIQASTEEQIYLFDMLALRNVSEHMTFLFCEKTVKIFYKLPKKKKAIEKDFGRSVPLALDVAVLSQASMPVCLLNRMIKLYLNVQIHKEFHLIDWRYRTLTREIETQLTNDVKYLIPLAAVISQQLLLQTFLNISFNDKPLEHSPITPEEFASTHQIENTHSLKEVLLLREFIAKQEDESPDFILTSKQVTTLLKQMPTTPEDVFSLLPKISSLFKANLNNFLRVLHPAGRPSAFNLDALKDR</sequence>
<dbReference type="SMART" id="SM00474">
    <property type="entry name" value="35EXOc"/>
    <property type="match status" value="1"/>
</dbReference>
<dbReference type="EMBL" id="LTDL01000042">
    <property type="protein sequence ID" value="OAG28886.1"/>
    <property type="molecule type" value="Genomic_DNA"/>
</dbReference>
<dbReference type="InterPro" id="IPR044876">
    <property type="entry name" value="HRDC_dom_sf"/>
</dbReference>
<dbReference type="Pfam" id="PF01612">
    <property type="entry name" value="DNA_pol_A_exo1"/>
    <property type="match status" value="1"/>
</dbReference>
<feature type="domain" description="HRDC" evidence="3">
    <location>
        <begin position="351"/>
        <end position="431"/>
    </location>
</feature>
<keyword evidence="4" id="KW-0269">Exonuclease</keyword>
<accession>A0A177EAY4</accession>
<dbReference type="SUPFAM" id="SSF53098">
    <property type="entry name" value="Ribonuclease H-like"/>
    <property type="match status" value="1"/>
</dbReference>
<dbReference type="GO" id="GO:0000175">
    <property type="term" value="F:3'-5'-RNA exonuclease activity"/>
    <property type="evidence" value="ECO:0007669"/>
    <property type="project" value="InterPro"/>
</dbReference>
<dbReference type="PROSITE" id="PS50967">
    <property type="entry name" value="HRDC"/>
    <property type="match status" value="1"/>
</dbReference>
<dbReference type="AlphaFoldDB" id="A0A177EAY4"/>
<dbReference type="GO" id="GO:0071036">
    <property type="term" value="P:nuclear polyadenylation-dependent snoRNA catabolic process"/>
    <property type="evidence" value="ECO:0007669"/>
    <property type="project" value="TreeGrafter"/>
</dbReference>
<protein>
    <submittedName>
        <fullName evidence="4">Exosome complex exonuclease RRP6</fullName>
    </submittedName>
</protein>
<dbReference type="PANTHER" id="PTHR12124:SF47">
    <property type="entry name" value="EXOSOME COMPONENT 10"/>
    <property type="match status" value="1"/>
</dbReference>
<dbReference type="GO" id="GO:0005730">
    <property type="term" value="C:nucleolus"/>
    <property type="evidence" value="ECO:0007669"/>
    <property type="project" value="TreeGrafter"/>
</dbReference>
<evidence type="ECO:0000256" key="2">
    <source>
        <dbReference type="ARBA" id="ARBA00023242"/>
    </source>
</evidence>
<proteinExistence type="predicted"/>
<keyword evidence="5" id="KW-1185">Reference proteome</keyword>
<dbReference type="VEuPathDB" id="MicrosporidiaDB:NEDG_01025"/>
<reference evidence="4 5" key="1">
    <citation type="submission" date="2016-02" db="EMBL/GenBank/DDBJ databases">
        <title>Discovery of a natural microsporidian pathogen with a broad tissue tropism in Caenorhabditis elegans.</title>
        <authorList>
            <person name="Luallen R.J."/>
            <person name="Reinke A.W."/>
            <person name="Tong L."/>
            <person name="Botts M.R."/>
            <person name="Felix M.-A."/>
            <person name="Troemel E.R."/>
        </authorList>
    </citation>
    <scope>NUCLEOTIDE SEQUENCE [LARGE SCALE GENOMIC DNA]</scope>
    <source>
        <strain evidence="4 5">JUm2807</strain>
    </source>
</reference>
<dbReference type="GeneID" id="93647375"/>
<gene>
    <name evidence="4" type="ORF">NEDG_01025</name>
</gene>
<dbReference type="InterPro" id="IPR045092">
    <property type="entry name" value="Rrp6-like"/>
</dbReference>
<dbReference type="GO" id="GO:0000467">
    <property type="term" value="P:exonucleolytic trimming to generate mature 3'-end of 5.8S rRNA from tricistronic rRNA transcript (SSU-rRNA, 5.8S rRNA, LSU-rRNA)"/>
    <property type="evidence" value="ECO:0007669"/>
    <property type="project" value="InterPro"/>
</dbReference>
<dbReference type="GO" id="GO:0071038">
    <property type="term" value="P:TRAMP-dependent tRNA surveillance pathway"/>
    <property type="evidence" value="ECO:0007669"/>
    <property type="project" value="TreeGrafter"/>
</dbReference>
<dbReference type="GO" id="GO:0000166">
    <property type="term" value="F:nucleotide binding"/>
    <property type="evidence" value="ECO:0007669"/>
    <property type="project" value="InterPro"/>
</dbReference>
<dbReference type="GO" id="GO:0071037">
    <property type="term" value="P:nuclear polyadenylation-dependent snRNA catabolic process"/>
    <property type="evidence" value="ECO:0007669"/>
    <property type="project" value="TreeGrafter"/>
</dbReference>
<comment type="caution">
    <text evidence="4">The sequence shown here is derived from an EMBL/GenBank/DDBJ whole genome shotgun (WGS) entry which is preliminary data.</text>
</comment>
<dbReference type="RefSeq" id="XP_067543631.1">
    <property type="nucleotide sequence ID" value="XM_067688443.1"/>
</dbReference>
<dbReference type="GO" id="GO:0071039">
    <property type="term" value="P:nuclear polyadenylation-dependent CUT catabolic process"/>
    <property type="evidence" value="ECO:0007669"/>
    <property type="project" value="TreeGrafter"/>
</dbReference>
<dbReference type="GO" id="GO:0071044">
    <property type="term" value="P:histone mRNA catabolic process"/>
    <property type="evidence" value="ECO:0007669"/>
    <property type="project" value="TreeGrafter"/>
</dbReference>
<organism evidence="4 5">
    <name type="scientific">Nematocida displodere</name>
    <dbReference type="NCBI Taxonomy" id="1805483"/>
    <lineage>
        <taxon>Eukaryota</taxon>
        <taxon>Fungi</taxon>
        <taxon>Fungi incertae sedis</taxon>
        <taxon>Microsporidia</taxon>
        <taxon>Nematocida</taxon>
    </lineage>
</organism>
<dbReference type="GO" id="GO:0071035">
    <property type="term" value="P:nuclear polyadenylation-dependent rRNA catabolic process"/>
    <property type="evidence" value="ECO:0007669"/>
    <property type="project" value="TreeGrafter"/>
</dbReference>
<dbReference type="Proteomes" id="UP000185944">
    <property type="component" value="Unassembled WGS sequence"/>
</dbReference>